<protein>
    <recommendedName>
        <fullName evidence="2">Death domain-containing protein</fullName>
    </recommendedName>
</protein>
<feature type="transmembrane region" description="Helical" evidence="1">
    <location>
        <begin position="408"/>
        <end position="425"/>
    </location>
</feature>
<evidence type="ECO:0000313" key="4">
    <source>
        <dbReference type="Proteomes" id="UP000887568"/>
    </source>
</evidence>
<evidence type="ECO:0000256" key="1">
    <source>
        <dbReference type="SAM" id="Phobius"/>
    </source>
</evidence>
<proteinExistence type="predicted"/>
<feature type="transmembrane region" description="Helical" evidence="1">
    <location>
        <begin position="369"/>
        <end position="388"/>
    </location>
</feature>
<organism evidence="3 4">
    <name type="scientific">Patiria miniata</name>
    <name type="common">Bat star</name>
    <name type="synonym">Asterina miniata</name>
    <dbReference type="NCBI Taxonomy" id="46514"/>
    <lineage>
        <taxon>Eukaryota</taxon>
        <taxon>Metazoa</taxon>
        <taxon>Echinodermata</taxon>
        <taxon>Eleutherozoa</taxon>
        <taxon>Asterozoa</taxon>
        <taxon>Asteroidea</taxon>
        <taxon>Valvatacea</taxon>
        <taxon>Valvatida</taxon>
        <taxon>Asterinidae</taxon>
        <taxon>Patiria</taxon>
    </lineage>
</organism>
<dbReference type="PANTHER" id="PTHR12449:SF18">
    <property type="entry name" value="DEATH DOMAIN-CONTAINING PROTEIN"/>
    <property type="match status" value="1"/>
</dbReference>
<feature type="transmembrane region" description="Helical" evidence="1">
    <location>
        <begin position="175"/>
        <end position="206"/>
    </location>
</feature>
<dbReference type="EnsemblMetazoa" id="XM_038193697.1">
    <property type="protein sequence ID" value="XP_038049625.1"/>
    <property type="gene ID" value="LOC119723148"/>
</dbReference>
<feature type="transmembrane region" description="Helical" evidence="1">
    <location>
        <begin position="309"/>
        <end position="331"/>
    </location>
</feature>
<dbReference type="InterPro" id="IPR039788">
    <property type="entry name" value="NOL4/NOL4L"/>
</dbReference>
<evidence type="ECO:0000259" key="2">
    <source>
        <dbReference type="PROSITE" id="PS50017"/>
    </source>
</evidence>
<dbReference type="PROSITE" id="PS50017">
    <property type="entry name" value="DEATH_DOMAIN"/>
    <property type="match status" value="1"/>
</dbReference>
<dbReference type="Pfam" id="PF08477">
    <property type="entry name" value="Roc"/>
    <property type="match status" value="2"/>
</dbReference>
<dbReference type="PANTHER" id="PTHR12449">
    <property type="entry name" value="DEATH DOMAIN-CONTAINING PROTEIN"/>
    <property type="match status" value="1"/>
</dbReference>
<keyword evidence="4" id="KW-1185">Reference proteome</keyword>
<dbReference type="InterPro" id="IPR011029">
    <property type="entry name" value="DEATH-like_dom_sf"/>
</dbReference>
<feature type="transmembrane region" description="Helical" evidence="1">
    <location>
        <begin position="261"/>
        <end position="289"/>
    </location>
</feature>
<dbReference type="SUPFAM" id="SSF47986">
    <property type="entry name" value="DEATH domain"/>
    <property type="match status" value="1"/>
</dbReference>
<keyword evidence="1" id="KW-0812">Transmembrane</keyword>
<feature type="domain" description="Death" evidence="2">
    <location>
        <begin position="1032"/>
        <end position="1082"/>
    </location>
</feature>
<feature type="transmembrane region" description="Helical" evidence="1">
    <location>
        <begin position="343"/>
        <end position="363"/>
    </location>
</feature>
<keyword evidence="1" id="KW-1133">Transmembrane helix</keyword>
<dbReference type="GO" id="GO:0007165">
    <property type="term" value="P:signal transduction"/>
    <property type="evidence" value="ECO:0007669"/>
    <property type="project" value="InterPro"/>
</dbReference>
<dbReference type="AlphaFoldDB" id="A0A913ZF79"/>
<dbReference type="OrthoDB" id="5953486at2759"/>
<dbReference type="Gene3D" id="1.10.533.10">
    <property type="entry name" value="Death Domain, Fas"/>
    <property type="match status" value="1"/>
</dbReference>
<dbReference type="InterPro" id="IPR027417">
    <property type="entry name" value="P-loop_NTPase"/>
</dbReference>
<dbReference type="Proteomes" id="UP000887568">
    <property type="component" value="Unplaced"/>
</dbReference>
<evidence type="ECO:0000313" key="3">
    <source>
        <dbReference type="EnsemblMetazoa" id="XP_038049625.1"/>
    </source>
</evidence>
<dbReference type="GeneID" id="119723148"/>
<sequence length="1103" mass="124660">MESRTRPSVTNQGFSVIDKRLSGLSDFSRSLNLSVLVNDPSLREAYVAAQTNGQLPTNRARVLILGEPRAGKTSLLKRLLGREFDIREQPTEGIETRMCHVTNVDKRWNESEGAKADDIQECASAVTVLGEVSSEGPTGIDVNGNKNFIKQSSTPATPEPCTASLFDLMQTAAQLVLLVGVVFTLGIFQYGYVVFAWCSIASTALLLDYNNAYRVATSMSLVCVLFEAMVRTDRPLEVLACKDDEDDDSGLKALSFTVKSILFNMLNTVMVGVGNGLGFRTGIAVAFSACVHPAETNLTLTTALQGLQASWNMFVLSVIFGGGGVLGLGSYKFCTFDGRLHNSRVAICCGFMVFLLGIFIEGTCHYRPYWFIFLNGFVMTLLGTWGAIFGRRAVVKYGFEASYMTKKITGFILGLYLVHVCGWSLRIPETSSISLAFYIVSVTAHPLFDLHTTYKIWRAKKAFPIKVIRDKIKAMEQGRPLLETKLSLWDFAGDTLYHCTHHVFMPDRALYVIVFNLHAAVSDEDGQLQKILFWLHSVCAHARHPDAVVIIVGTHKVSVSEASRMHFTEVLHRRITSPFCHRLVLNPLDDKPLFLVENSQYVDDDFKQVRAEIFRRVESAEYAQERYPIKYLHFYREIQNRRKLAETDCAAYVMTLDQISDLARDTCDVANEDDMKSMLRFFVEAGEIIHKGDDILQQHVVLDPQFLVDVMKKLVRIPRGSKRSHRFAVDWRDYESSGIITEGLLQHIYSDMSHLVPLLTKLLRAYDLMCQVASGLNPNCSNRFFLVPAMLPPYRGESMEFWKPQSNEEVFYFDFGFFDPSTVYYRLLARCLTRASLDKVDSNSNPLIFADRCRFHIGTSFIFKLQLERRSSQQMLLSVTALAFEKQHPVWKLLKFLLNAVRSITARDYPQLCFTFGPRCPYCVHDFNSGSSSENFSKDTCENNNREETKIHVLKMAGNDQPFPTISPAVMFCGQKRYELVLSEYKSLDTNCGSCHLPQRVAFTERTPITKLPPDLFYKVCQLLNNSSTTRNWKTLAGELGKDVESVALLDSQRITNPTECLLREWAMIDGHVTVNNLLEVLGRPSLLRMDVIQEVRSQMAQE</sequence>
<feature type="transmembrane region" description="Helical" evidence="1">
    <location>
        <begin position="212"/>
        <end position="230"/>
    </location>
</feature>
<reference evidence="3" key="1">
    <citation type="submission" date="2022-11" db="UniProtKB">
        <authorList>
            <consortium name="EnsemblMetazoa"/>
        </authorList>
    </citation>
    <scope>IDENTIFICATION</scope>
</reference>
<dbReference type="InterPro" id="IPR000488">
    <property type="entry name" value="Death_dom"/>
</dbReference>
<name>A0A913ZF79_PATMI</name>
<dbReference type="RefSeq" id="XP_038049625.1">
    <property type="nucleotide sequence ID" value="XM_038193697.1"/>
</dbReference>
<dbReference type="SUPFAM" id="SSF52540">
    <property type="entry name" value="P-loop containing nucleoside triphosphate hydrolases"/>
    <property type="match status" value="1"/>
</dbReference>
<accession>A0A913ZF79</accession>
<dbReference type="Gene3D" id="3.40.50.300">
    <property type="entry name" value="P-loop containing nucleotide triphosphate hydrolases"/>
    <property type="match status" value="2"/>
</dbReference>
<keyword evidence="1" id="KW-0472">Membrane</keyword>